<accession>A0A399D3H5</accession>
<sequence>MIICFYCLTPICFWSENQPFEPICQVLAKDKKNVLFPLDGRKEGSVIFHIVLTWTFAEDQFIMRHQPEIISRFCVICIEQSNPSDLGQEVVGNGFFWKLIISQAKSRRKHKLSV</sequence>
<dbReference type="EMBL" id="QWET01000008">
    <property type="protein sequence ID" value="RIH64960.1"/>
    <property type="molecule type" value="Genomic_DNA"/>
</dbReference>
<gene>
    <name evidence="1" type="ORF">D1164_13065</name>
</gene>
<reference evidence="1 2" key="1">
    <citation type="journal article" date="2015" name="Int. J. Syst. Evol. Microbiol.">
        <title>Mariniphaga sediminis sp. nov., isolated from coastal sediment.</title>
        <authorList>
            <person name="Wang F.Q."/>
            <person name="Shen Q.Y."/>
            <person name="Chen G.J."/>
            <person name="Du Z.J."/>
        </authorList>
    </citation>
    <scope>NUCLEOTIDE SEQUENCE [LARGE SCALE GENOMIC DNA]</scope>
    <source>
        <strain evidence="1 2">SY21</strain>
    </source>
</reference>
<protein>
    <submittedName>
        <fullName evidence="1">Uncharacterized protein</fullName>
    </submittedName>
</protein>
<evidence type="ECO:0000313" key="2">
    <source>
        <dbReference type="Proteomes" id="UP000266441"/>
    </source>
</evidence>
<keyword evidence="2" id="KW-1185">Reference proteome</keyword>
<organism evidence="1 2">
    <name type="scientific">Mariniphaga sediminis</name>
    <dbReference type="NCBI Taxonomy" id="1628158"/>
    <lineage>
        <taxon>Bacteria</taxon>
        <taxon>Pseudomonadati</taxon>
        <taxon>Bacteroidota</taxon>
        <taxon>Bacteroidia</taxon>
        <taxon>Marinilabiliales</taxon>
        <taxon>Prolixibacteraceae</taxon>
        <taxon>Mariniphaga</taxon>
    </lineage>
</organism>
<dbReference type="Proteomes" id="UP000266441">
    <property type="component" value="Unassembled WGS sequence"/>
</dbReference>
<evidence type="ECO:0000313" key="1">
    <source>
        <dbReference type="EMBL" id="RIH64960.1"/>
    </source>
</evidence>
<proteinExistence type="predicted"/>
<name>A0A399D3H5_9BACT</name>
<dbReference type="AlphaFoldDB" id="A0A399D3H5"/>
<comment type="caution">
    <text evidence="1">The sequence shown here is derived from an EMBL/GenBank/DDBJ whole genome shotgun (WGS) entry which is preliminary data.</text>
</comment>